<dbReference type="AlphaFoldDB" id="A0A6J5XTI2"/>
<name>A0A6J5XTI2_PRUAR</name>
<proteinExistence type="predicted"/>
<organism evidence="1 2">
    <name type="scientific">Prunus armeniaca</name>
    <name type="common">Apricot</name>
    <name type="synonym">Armeniaca vulgaris</name>
    <dbReference type="NCBI Taxonomy" id="36596"/>
    <lineage>
        <taxon>Eukaryota</taxon>
        <taxon>Viridiplantae</taxon>
        <taxon>Streptophyta</taxon>
        <taxon>Embryophyta</taxon>
        <taxon>Tracheophyta</taxon>
        <taxon>Spermatophyta</taxon>
        <taxon>Magnoliopsida</taxon>
        <taxon>eudicotyledons</taxon>
        <taxon>Gunneridae</taxon>
        <taxon>Pentapetalae</taxon>
        <taxon>rosids</taxon>
        <taxon>fabids</taxon>
        <taxon>Rosales</taxon>
        <taxon>Rosaceae</taxon>
        <taxon>Amygdaloideae</taxon>
        <taxon>Amygdaleae</taxon>
        <taxon>Prunus</taxon>
    </lineage>
</organism>
<protein>
    <submittedName>
        <fullName evidence="1">Uncharacterized protein</fullName>
    </submittedName>
</protein>
<evidence type="ECO:0000313" key="2">
    <source>
        <dbReference type="Proteomes" id="UP000507245"/>
    </source>
</evidence>
<dbReference type="Proteomes" id="UP000507245">
    <property type="component" value="Unassembled WGS sequence"/>
</dbReference>
<keyword evidence="2" id="KW-1185">Reference proteome</keyword>
<dbReference type="EMBL" id="CAEKKB010000006">
    <property type="protein sequence ID" value="CAB4315115.1"/>
    <property type="molecule type" value="Genomic_DNA"/>
</dbReference>
<accession>A0A6J5XTI2</accession>
<gene>
    <name evidence="1" type="ORF">ORAREDHAP_LOCUS39706</name>
</gene>
<evidence type="ECO:0000313" key="1">
    <source>
        <dbReference type="EMBL" id="CAB4315115.1"/>
    </source>
</evidence>
<sequence length="69" mass="8024">MAPIESLTVLDSNFTRAEKEWGVDPPHFHMGRTWMPLCHVPYPMKLLLVNMHEIHVLSPNLVNFCMFGF</sequence>
<reference evidence="2" key="1">
    <citation type="journal article" date="2020" name="Genome Biol.">
        <title>Gamete binning: chromosome-level and haplotype-resolved genome assembly enabled by high-throughput single-cell sequencing of gamete genomes.</title>
        <authorList>
            <person name="Campoy J.A."/>
            <person name="Sun H."/>
            <person name="Goel M."/>
            <person name="Jiao W.-B."/>
            <person name="Folz-Donahue K."/>
            <person name="Wang N."/>
            <person name="Rubio M."/>
            <person name="Liu C."/>
            <person name="Kukat C."/>
            <person name="Ruiz D."/>
            <person name="Huettel B."/>
            <person name="Schneeberger K."/>
        </authorList>
    </citation>
    <scope>NUCLEOTIDE SEQUENCE [LARGE SCALE GENOMIC DNA]</scope>
    <source>
        <strain evidence="2">cv. Rojo Pasion</strain>
    </source>
</reference>